<comment type="caution">
    <text evidence="2">The sequence shown here is derived from an EMBL/GenBank/DDBJ whole genome shotgun (WGS) entry which is preliminary data.</text>
</comment>
<keyword evidence="1" id="KW-0812">Transmembrane</keyword>
<evidence type="ECO:0000256" key="1">
    <source>
        <dbReference type="SAM" id="Phobius"/>
    </source>
</evidence>
<feature type="transmembrane region" description="Helical" evidence="1">
    <location>
        <begin position="222"/>
        <end position="252"/>
    </location>
</feature>
<keyword evidence="1" id="KW-0472">Membrane</keyword>
<dbReference type="EMBL" id="SHMP01000004">
    <property type="protein sequence ID" value="RZV10896.1"/>
    <property type="molecule type" value="Genomic_DNA"/>
</dbReference>
<feature type="transmembrane region" description="Helical" evidence="1">
    <location>
        <begin position="172"/>
        <end position="191"/>
    </location>
</feature>
<feature type="transmembrane region" description="Helical" evidence="1">
    <location>
        <begin position="69"/>
        <end position="87"/>
    </location>
</feature>
<feature type="transmembrane region" description="Helical" evidence="1">
    <location>
        <begin position="376"/>
        <end position="400"/>
    </location>
</feature>
<dbReference type="AlphaFoldDB" id="A0A482Y8Q5"/>
<feature type="transmembrane region" description="Helical" evidence="1">
    <location>
        <begin position="317"/>
        <end position="338"/>
    </location>
</feature>
<proteinExistence type="predicted"/>
<dbReference type="RefSeq" id="WP_130500322.1">
    <property type="nucleotide sequence ID" value="NZ_SHMP01000004.1"/>
</dbReference>
<evidence type="ECO:0000313" key="3">
    <source>
        <dbReference type="Proteomes" id="UP000291097"/>
    </source>
</evidence>
<accession>A0A482Y8Q5</accession>
<sequence length="577" mass="63907">MKQKKIVQVILIIGLSTTAFATLLARQHRSPPELSIYQATPLTAWALILLAFLAFVTVSLIATRPKQSLAAAGIVMLTALIILLPWIRGYRYLGQHDSLTHLGWTISTLNGTASPLDTFYPALHHYAALTSQVLGLSASHTLLLLLLLLAICFILGMIIIPRQYYSEEKTILIVFIACSLAPLLTVKLPVLQPNPTTSALLFLPFPIYTALKLTEKTDRGTILAIITFLSLLFYHPQQAMVFLPFATVCILARDKSDKLSLILVFGILFATWMSMQTWFLKSIQRVFVAMFSLSPAGDMSAAADQGANISVIILRVLAPRVLIGLFGAIMVAVSIVALRTYQTRRHHRHAILLSIGGVVGTLFVTLYVVAGHSMQYFRYSGHVLVYGTILAAMGIGWLASNQSTLTKHITRNRLLIVGMIILLVSAPTIHRSPYTAKPTGDIPQSQLEGYETSFTYREDNVKMAELYSPAFRYRDGLYGRQESRDGLGMVRAENVTYGPDSLYNPVPSQFANGSLCQSQTQLGYVAVTASDKNRIRELGGGKYTHQELDYLNSTNQVYSNGNYWLYRVCTTKNQAFK</sequence>
<protein>
    <submittedName>
        <fullName evidence="2">Uncharacterized protein</fullName>
    </submittedName>
</protein>
<evidence type="ECO:0000313" key="2">
    <source>
        <dbReference type="EMBL" id="RZV10896.1"/>
    </source>
</evidence>
<organism evidence="2 3">
    <name type="scientific">Natrinema hispanicum</name>
    <dbReference type="NCBI Taxonomy" id="392421"/>
    <lineage>
        <taxon>Archaea</taxon>
        <taxon>Methanobacteriati</taxon>
        <taxon>Methanobacteriota</taxon>
        <taxon>Stenosarchaea group</taxon>
        <taxon>Halobacteria</taxon>
        <taxon>Halobacteriales</taxon>
        <taxon>Natrialbaceae</taxon>
        <taxon>Natrinema</taxon>
    </lineage>
</organism>
<dbReference type="OrthoDB" id="137309at2157"/>
<gene>
    <name evidence="2" type="ORF">BDK88_2102</name>
</gene>
<feature type="transmembrane region" description="Helical" evidence="1">
    <location>
        <begin position="350"/>
        <end position="370"/>
    </location>
</feature>
<name>A0A482Y8Q5_9EURY</name>
<dbReference type="Proteomes" id="UP000291097">
    <property type="component" value="Unassembled WGS sequence"/>
</dbReference>
<feature type="transmembrane region" description="Helical" evidence="1">
    <location>
        <begin position="412"/>
        <end position="429"/>
    </location>
</feature>
<reference evidence="2 3" key="1">
    <citation type="submission" date="2019-02" db="EMBL/GenBank/DDBJ databases">
        <title>Genomic Encyclopedia of Archaeal and Bacterial Type Strains, Phase II (KMG-II): from individual species to whole genera.</title>
        <authorList>
            <person name="Goeker M."/>
        </authorList>
    </citation>
    <scope>NUCLEOTIDE SEQUENCE [LARGE SCALE GENOMIC DNA]</scope>
    <source>
        <strain evidence="2 3">DSM 18328</strain>
    </source>
</reference>
<feature type="transmembrane region" description="Helical" evidence="1">
    <location>
        <begin position="259"/>
        <end position="280"/>
    </location>
</feature>
<keyword evidence="1" id="KW-1133">Transmembrane helix</keyword>
<feature type="transmembrane region" description="Helical" evidence="1">
    <location>
        <begin position="45"/>
        <end position="62"/>
    </location>
</feature>
<feature type="transmembrane region" description="Helical" evidence="1">
    <location>
        <begin position="141"/>
        <end position="160"/>
    </location>
</feature>